<organism evidence="2 3">
    <name type="scientific">Streptomyces marincola</name>
    <dbReference type="NCBI Taxonomy" id="2878388"/>
    <lineage>
        <taxon>Bacteria</taxon>
        <taxon>Bacillati</taxon>
        <taxon>Actinomycetota</taxon>
        <taxon>Actinomycetes</taxon>
        <taxon>Kitasatosporales</taxon>
        <taxon>Streptomycetaceae</taxon>
        <taxon>Streptomyces</taxon>
    </lineage>
</organism>
<sequence length="265" mass="28450">MLDLALRAAARRAAEPGGILFTERQLYYELCRGLRPWHLAPRRLRFTARPPVRPAAFEAALRRAGDVPGLLPPAPAARRAPGRHTPEPDLFAYGLPRLLLCESDEIAAMLRANGLPMESACPVFGAAELPLDARVAGMLAHAERARVYVLHDASPAGLAFAARAAAEAGVPPGVAVVPIGLRPRQAGALHLPHRTGEEPGAPPPASCDTWEHRWLARGRGVEVAAVRPAALLRTVHRLVRGVRRAPPRAGRRQARASGFLTWPAA</sequence>
<protein>
    <recommendedName>
        <fullName evidence="4">DUF2399 domain-containing protein</fullName>
    </recommendedName>
</protein>
<accession>A0A1W7D6E2</accession>
<gene>
    <name evidence="2" type="ORF">CAG99_06080</name>
</gene>
<dbReference type="KEGG" id="smao:CAG99_06080"/>
<evidence type="ECO:0000313" key="3">
    <source>
        <dbReference type="Proteomes" id="UP000194218"/>
    </source>
</evidence>
<keyword evidence="3" id="KW-1185">Reference proteome</keyword>
<reference evidence="2 3" key="1">
    <citation type="submission" date="2017-05" db="EMBL/GenBank/DDBJ databases">
        <title>Complete genome sequence of Streptomyces sp. SCSIO 03032 revealed the diverse biosynthetic pathways for its bioactive secondary metabolites.</title>
        <authorList>
            <person name="Ma L."/>
            <person name="Zhu Y."/>
            <person name="Zhang W."/>
            <person name="Zhang G."/>
            <person name="Tian X."/>
            <person name="Zhang S."/>
            <person name="Zhang C."/>
        </authorList>
    </citation>
    <scope>NUCLEOTIDE SEQUENCE [LARGE SCALE GENOMIC DNA]</scope>
    <source>
        <strain evidence="2 3">SCSIO 03032</strain>
    </source>
</reference>
<feature type="compositionally biased region" description="Basic residues" evidence="1">
    <location>
        <begin position="244"/>
        <end position="254"/>
    </location>
</feature>
<dbReference type="AlphaFoldDB" id="A0A1W7D6E2"/>
<feature type="region of interest" description="Disordered" evidence="1">
    <location>
        <begin position="244"/>
        <end position="265"/>
    </location>
</feature>
<name>A0A1W7D6E2_9ACTN</name>
<evidence type="ECO:0000256" key="1">
    <source>
        <dbReference type="SAM" id="MobiDB-lite"/>
    </source>
</evidence>
<dbReference type="OrthoDB" id="3698630at2"/>
<evidence type="ECO:0008006" key="4">
    <source>
        <dbReference type="Google" id="ProtNLM"/>
    </source>
</evidence>
<evidence type="ECO:0000313" key="2">
    <source>
        <dbReference type="EMBL" id="ARQ72180.1"/>
    </source>
</evidence>
<proteinExistence type="predicted"/>
<dbReference type="Proteomes" id="UP000194218">
    <property type="component" value="Chromosome"/>
</dbReference>
<dbReference type="EMBL" id="CP021121">
    <property type="protein sequence ID" value="ARQ72180.1"/>
    <property type="molecule type" value="Genomic_DNA"/>
</dbReference>